<dbReference type="InterPro" id="IPR016161">
    <property type="entry name" value="Ald_DH/histidinol_DH"/>
</dbReference>
<dbReference type="InterPro" id="IPR016162">
    <property type="entry name" value="Ald_DH_N"/>
</dbReference>
<dbReference type="InterPro" id="IPR016163">
    <property type="entry name" value="Ald_DH_C"/>
</dbReference>
<sequence>MEKLKLSEYFSGIYEDGEYPRFKVLIDGKWVKTKDKFDLITSLDETKIAEVGLVSKEDLELALKSADKNKHKIRDLAAIDRLELINKVRKEIEEHREEIVETLMKESGKVYSSANGEINATIERLRLSMEDSRKIMGEYIPGDWSSDTTRKIALVIREPLGVVLGISPFNYPVYTSVAKILPALLSGNAVIVKPPSSDPIALLMCAEIFRKCGVPSGTLQVITGSGEITGDDLTESDKINMISFTGSTNVGKHISNVAGLKKIHLELGGKGTAIILEDADLDLAAKECVKGSLELAGQRCDAISRILVIDSIADKFYEKLKEHMKDYRFGNPLKSKDINMGPVINKKAAERIDLMVKDAINKGAKLITGGKFKDSYYEPTLLEDVPFTAEIANEETFGPVITAIRVKDENQAIEIANNSKYGLDSAVFTNDFYKSWAIMKALQVGNVTLNGAPSHGTAYFPFGGVKDSGAGKEGVGYSIEEMTNIKTIIFNLGAKNLGKPYSGEFKD</sequence>
<proteinExistence type="inferred from homology"/>
<reference evidence="5 6" key="1">
    <citation type="journal article" date="2010" name="Proc. Natl. Acad. Sci. U.S.A.">
        <title>Enigmatic, ultrasmall, uncultivated Archaea.</title>
        <authorList>
            <person name="Baker B.J."/>
            <person name="Comolli L.R."/>
            <person name="Dick G.J."/>
            <person name="Hauser L.J."/>
            <person name="Hyatt D."/>
            <person name="Dill B.D."/>
            <person name="Land M.L."/>
            <person name="Verberkmoes N.C."/>
            <person name="Hettich R.L."/>
            <person name="Banfield J.F."/>
        </authorList>
    </citation>
    <scope>NUCLEOTIDE SEQUENCE [LARGE SCALE GENOMIC DNA]</scope>
</reference>
<evidence type="ECO:0000313" key="5">
    <source>
        <dbReference type="EMBL" id="EEZ92645.1"/>
    </source>
</evidence>
<accession>D2EG68</accession>
<evidence type="ECO:0000313" key="6">
    <source>
        <dbReference type="Proteomes" id="UP000009375"/>
    </source>
</evidence>
<protein>
    <submittedName>
        <fullName evidence="5">Aldehyde Dehydrogenase</fullName>
    </submittedName>
</protein>
<keyword evidence="2" id="KW-0560">Oxidoreductase</keyword>
<dbReference type="Proteomes" id="UP000009375">
    <property type="component" value="Unassembled WGS sequence"/>
</dbReference>
<feature type="domain" description="Aldehyde dehydrogenase" evidence="4">
    <location>
        <begin position="30"/>
        <end position="488"/>
    </location>
</feature>
<dbReference type="PANTHER" id="PTHR42991">
    <property type="entry name" value="ALDEHYDE DEHYDROGENASE"/>
    <property type="match status" value="1"/>
</dbReference>
<dbReference type="SUPFAM" id="SSF53720">
    <property type="entry name" value="ALDH-like"/>
    <property type="match status" value="1"/>
</dbReference>
<feature type="coiled-coil region" evidence="3">
    <location>
        <begin position="56"/>
        <end position="105"/>
    </location>
</feature>
<evidence type="ECO:0000256" key="2">
    <source>
        <dbReference type="ARBA" id="ARBA00023002"/>
    </source>
</evidence>
<dbReference type="InterPro" id="IPR051020">
    <property type="entry name" value="ALDH-related_metabolic_enz"/>
</dbReference>
<dbReference type="AlphaFoldDB" id="D2EG68"/>
<keyword evidence="3" id="KW-0175">Coiled coil</keyword>
<dbReference type="EMBL" id="GG730064">
    <property type="protein sequence ID" value="EEZ92645.1"/>
    <property type="molecule type" value="Genomic_DNA"/>
</dbReference>
<dbReference type="Gene3D" id="3.40.309.10">
    <property type="entry name" value="Aldehyde Dehydrogenase, Chain A, domain 2"/>
    <property type="match status" value="1"/>
</dbReference>
<dbReference type="Pfam" id="PF00171">
    <property type="entry name" value="Aldedh"/>
    <property type="match status" value="1"/>
</dbReference>
<dbReference type="PANTHER" id="PTHR42991:SF1">
    <property type="entry name" value="ALDEHYDE DEHYDROGENASE"/>
    <property type="match status" value="1"/>
</dbReference>
<dbReference type="Gene3D" id="3.40.605.10">
    <property type="entry name" value="Aldehyde Dehydrogenase, Chain A, domain 1"/>
    <property type="match status" value="1"/>
</dbReference>
<gene>
    <name evidence="5" type="ORF">BJBARM4_0761</name>
</gene>
<organism evidence="5 6">
    <name type="scientific">Candidatus Parvarchaeum acidiphilum ARMAN-4</name>
    <dbReference type="NCBI Taxonomy" id="662760"/>
    <lineage>
        <taxon>Archaea</taxon>
        <taxon>Candidatus Parvarchaeota</taxon>
        <taxon>Candidatus Parvarchaeum</taxon>
    </lineage>
</organism>
<comment type="similarity">
    <text evidence="1">Belongs to the aldehyde dehydrogenase family.</text>
</comment>
<dbReference type="GO" id="GO:0008911">
    <property type="term" value="F:lactaldehyde dehydrogenase (NAD+) activity"/>
    <property type="evidence" value="ECO:0007669"/>
    <property type="project" value="TreeGrafter"/>
</dbReference>
<evidence type="ECO:0000259" key="4">
    <source>
        <dbReference type="Pfam" id="PF00171"/>
    </source>
</evidence>
<dbReference type="InterPro" id="IPR015590">
    <property type="entry name" value="Aldehyde_DH_dom"/>
</dbReference>
<evidence type="ECO:0000256" key="1">
    <source>
        <dbReference type="ARBA" id="ARBA00009986"/>
    </source>
</evidence>
<evidence type="ECO:0000256" key="3">
    <source>
        <dbReference type="SAM" id="Coils"/>
    </source>
</evidence>
<name>D2EG68_PARA4</name>